<name>A0A4Y2S3X2_ARAVE</name>
<gene>
    <name evidence="2" type="ORF">AVEN_17170_1</name>
</gene>
<dbReference type="AlphaFoldDB" id="A0A4Y2S3X2"/>
<comment type="caution">
    <text evidence="2">The sequence shown here is derived from an EMBL/GenBank/DDBJ whole genome shotgun (WGS) entry which is preliminary data.</text>
</comment>
<reference evidence="2 3" key="1">
    <citation type="journal article" date="2019" name="Sci. Rep.">
        <title>Orb-weaving spider Araneus ventricosus genome elucidates the spidroin gene catalogue.</title>
        <authorList>
            <person name="Kono N."/>
            <person name="Nakamura H."/>
            <person name="Ohtoshi R."/>
            <person name="Moran D.A.P."/>
            <person name="Shinohara A."/>
            <person name="Yoshida Y."/>
            <person name="Fujiwara M."/>
            <person name="Mori M."/>
            <person name="Tomita M."/>
            <person name="Arakawa K."/>
        </authorList>
    </citation>
    <scope>NUCLEOTIDE SEQUENCE [LARGE SCALE GENOMIC DNA]</scope>
</reference>
<evidence type="ECO:0000313" key="2">
    <source>
        <dbReference type="EMBL" id="GBN82822.1"/>
    </source>
</evidence>
<feature type="region of interest" description="Disordered" evidence="1">
    <location>
        <begin position="1"/>
        <end position="39"/>
    </location>
</feature>
<evidence type="ECO:0000313" key="3">
    <source>
        <dbReference type="Proteomes" id="UP000499080"/>
    </source>
</evidence>
<dbReference type="Proteomes" id="UP000499080">
    <property type="component" value="Unassembled WGS sequence"/>
</dbReference>
<proteinExistence type="predicted"/>
<accession>A0A4Y2S3X2</accession>
<evidence type="ECO:0000256" key="1">
    <source>
        <dbReference type="SAM" id="MobiDB-lite"/>
    </source>
</evidence>
<protein>
    <submittedName>
        <fullName evidence="2">Uncharacterized protein</fullName>
    </submittedName>
</protein>
<keyword evidence="3" id="KW-1185">Reference proteome</keyword>
<dbReference type="EMBL" id="BGPR01149705">
    <property type="protein sequence ID" value="GBN82822.1"/>
    <property type="molecule type" value="Genomic_DNA"/>
</dbReference>
<feature type="non-terminal residue" evidence="2">
    <location>
        <position position="1"/>
    </location>
</feature>
<organism evidence="2 3">
    <name type="scientific">Araneus ventricosus</name>
    <name type="common">Orbweaver spider</name>
    <name type="synonym">Epeira ventricosa</name>
    <dbReference type="NCBI Taxonomy" id="182803"/>
    <lineage>
        <taxon>Eukaryota</taxon>
        <taxon>Metazoa</taxon>
        <taxon>Ecdysozoa</taxon>
        <taxon>Arthropoda</taxon>
        <taxon>Chelicerata</taxon>
        <taxon>Arachnida</taxon>
        <taxon>Araneae</taxon>
        <taxon>Araneomorphae</taxon>
        <taxon>Entelegynae</taxon>
        <taxon>Araneoidea</taxon>
        <taxon>Araneidae</taxon>
        <taxon>Araneus</taxon>
    </lineage>
</organism>
<sequence>APYTAKGATPPGSKPDSTEDSVLSADSTVDRGLSADSTVDRGLNGIGFRTWNPLVARSKPYH</sequence>